<proteinExistence type="predicted"/>
<protein>
    <submittedName>
        <fullName evidence="1">Uncharacterized protein</fullName>
    </submittedName>
</protein>
<gene>
    <name evidence="1" type="ORF">PM10SUCC1_19370</name>
</gene>
<evidence type="ECO:0000313" key="1">
    <source>
        <dbReference type="EMBL" id="GLI56423.1"/>
    </source>
</evidence>
<sequence>MNAHLVKFERNKHPYKLPLMINSKIADMLKKYSKGHKLTKSCLIENLIFRNLEAEKMELKLYSIGYISDDRTLVIISRVDSFTLI</sequence>
<name>A0A9W6GJR0_9FUSO</name>
<dbReference type="Proteomes" id="UP001144471">
    <property type="component" value="Unassembled WGS sequence"/>
</dbReference>
<accession>A0A9W6GJR0</accession>
<keyword evidence="2" id="KW-1185">Reference proteome</keyword>
<dbReference type="EMBL" id="BSDY01000008">
    <property type="protein sequence ID" value="GLI56423.1"/>
    <property type="molecule type" value="Genomic_DNA"/>
</dbReference>
<dbReference type="AlphaFoldDB" id="A0A9W6GJR0"/>
<reference evidence="1" key="1">
    <citation type="submission" date="2022-12" db="EMBL/GenBank/DDBJ databases">
        <title>Reference genome sequencing for broad-spectrum identification of bacterial and archaeal isolates by mass spectrometry.</title>
        <authorList>
            <person name="Sekiguchi Y."/>
            <person name="Tourlousse D.M."/>
        </authorList>
    </citation>
    <scope>NUCLEOTIDE SEQUENCE</scope>
    <source>
        <strain evidence="1">10succ1</strain>
    </source>
</reference>
<evidence type="ECO:0000313" key="2">
    <source>
        <dbReference type="Proteomes" id="UP001144471"/>
    </source>
</evidence>
<comment type="caution">
    <text evidence="1">The sequence shown here is derived from an EMBL/GenBank/DDBJ whole genome shotgun (WGS) entry which is preliminary data.</text>
</comment>
<organism evidence="1 2">
    <name type="scientific">Propionigenium maris DSM 9537</name>
    <dbReference type="NCBI Taxonomy" id="1123000"/>
    <lineage>
        <taxon>Bacteria</taxon>
        <taxon>Fusobacteriati</taxon>
        <taxon>Fusobacteriota</taxon>
        <taxon>Fusobacteriia</taxon>
        <taxon>Fusobacteriales</taxon>
        <taxon>Fusobacteriaceae</taxon>
        <taxon>Propionigenium</taxon>
    </lineage>
</organism>